<evidence type="ECO:0000256" key="1">
    <source>
        <dbReference type="SAM" id="Coils"/>
    </source>
</evidence>
<keyword evidence="3" id="KW-1185">Reference proteome</keyword>
<dbReference type="Proteomes" id="UP000638560">
    <property type="component" value="Unassembled WGS sequence"/>
</dbReference>
<dbReference type="InterPro" id="IPR021522">
    <property type="entry name" value="MctB"/>
</dbReference>
<organism evidence="2 3">
    <name type="scientific">Plantactinospora alkalitolerans</name>
    <dbReference type="NCBI Taxonomy" id="2789879"/>
    <lineage>
        <taxon>Bacteria</taxon>
        <taxon>Bacillati</taxon>
        <taxon>Actinomycetota</taxon>
        <taxon>Actinomycetes</taxon>
        <taxon>Micromonosporales</taxon>
        <taxon>Micromonosporaceae</taxon>
        <taxon>Plantactinospora</taxon>
    </lineage>
</organism>
<evidence type="ECO:0000313" key="2">
    <source>
        <dbReference type="EMBL" id="MBF9135483.1"/>
    </source>
</evidence>
<accession>A0ABS0HAI8</accession>
<dbReference type="RefSeq" id="WP_196206941.1">
    <property type="nucleotide sequence ID" value="NZ_JADPUN010000430.1"/>
</dbReference>
<reference evidence="2 3" key="1">
    <citation type="submission" date="2020-11" db="EMBL/GenBank/DDBJ databases">
        <title>A novel isolate from a Black sea contaminated sediment with potential to produce alkanes: Plantactinospora alkalitolerans sp. nov.</title>
        <authorList>
            <person name="Carro L."/>
            <person name="Veyisoglu A."/>
            <person name="Guven K."/>
            <person name="Schumann P."/>
            <person name="Klenk H.-P."/>
            <person name="Sahin N."/>
        </authorList>
    </citation>
    <scope>NUCLEOTIDE SEQUENCE [LARGE SCALE GENOMIC DNA]</scope>
    <source>
        <strain evidence="2 3">S1510</strain>
    </source>
</reference>
<protein>
    <submittedName>
        <fullName evidence="2">Copper transporter</fullName>
    </submittedName>
</protein>
<dbReference type="EMBL" id="JADPUN010000430">
    <property type="protein sequence ID" value="MBF9135483.1"/>
    <property type="molecule type" value="Genomic_DNA"/>
</dbReference>
<feature type="coiled-coil region" evidence="1">
    <location>
        <begin position="34"/>
        <end position="68"/>
    </location>
</feature>
<proteinExistence type="predicted"/>
<gene>
    <name evidence="2" type="ORF">I0C86_42280</name>
</gene>
<comment type="caution">
    <text evidence="2">The sequence shown here is derived from an EMBL/GenBank/DDBJ whole genome shotgun (WGS) entry which is preliminary data.</text>
</comment>
<keyword evidence="1" id="KW-0175">Coiled coil</keyword>
<sequence length="311" mass="32230">MINFRYHVVSLTAVFLALAIGLVVGTAALNGPVADSLKDRVNALSKNNEQLRESVNSLETEVKREEDFVTEAAPHMLKGTLAGRRVLLVVLPSGEEHAEGVTEMARLAGASITGQVNVQEKFIHPDNNFLLLGVAARAARPTIPDVGLPGSDGVEKSSALLASALLDRPEGGSLVTDADRRAVLDDYSEAGYLTVKDKISGPAEAVVIVSGQPYVDRDAAKKDASVVRLADQFDKAGVAVVAGSGSSGGNLVAEVRRDPALAKTISTVDNANTVAGQVVTALSLGRQFADKGAGAYGVGAGAESLLPELPE</sequence>
<evidence type="ECO:0000313" key="3">
    <source>
        <dbReference type="Proteomes" id="UP000638560"/>
    </source>
</evidence>
<dbReference type="Pfam" id="PF11382">
    <property type="entry name" value="MctB"/>
    <property type="match status" value="1"/>
</dbReference>
<name>A0ABS0HAI8_9ACTN</name>